<evidence type="ECO:0000313" key="2">
    <source>
        <dbReference type="Proteomes" id="UP000507245"/>
    </source>
</evidence>
<dbReference type="Proteomes" id="UP000507245">
    <property type="component" value="Unassembled WGS sequence"/>
</dbReference>
<reference evidence="2" key="1">
    <citation type="journal article" date="2020" name="Genome Biol.">
        <title>Gamete binning: chromosome-level and haplotype-resolved genome assembly enabled by high-throughput single-cell sequencing of gamete genomes.</title>
        <authorList>
            <person name="Campoy J.A."/>
            <person name="Sun H."/>
            <person name="Goel M."/>
            <person name="Jiao W.-B."/>
            <person name="Folz-Donahue K."/>
            <person name="Wang N."/>
            <person name="Rubio M."/>
            <person name="Liu C."/>
            <person name="Kukat C."/>
            <person name="Ruiz D."/>
            <person name="Huettel B."/>
            <person name="Schneeberger K."/>
        </authorList>
    </citation>
    <scope>NUCLEOTIDE SEQUENCE [LARGE SCALE GENOMIC DNA]</scope>
    <source>
        <strain evidence="2">cv. Rojo Pasion</strain>
    </source>
</reference>
<organism evidence="1 2">
    <name type="scientific">Prunus armeniaca</name>
    <name type="common">Apricot</name>
    <name type="synonym">Armeniaca vulgaris</name>
    <dbReference type="NCBI Taxonomy" id="36596"/>
    <lineage>
        <taxon>Eukaryota</taxon>
        <taxon>Viridiplantae</taxon>
        <taxon>Streptophyta</taxon>
        <taxon>Embryophyta</taxon>
        <taxon>Tracheophyta</taxon>
        <taxon>Spermatophyta</taxon>
        <taxon>Magnoliopsida</taxon>
        <taxon>eudicotyledons</taxon>
        <taxon>Gunneridae</taxon>
        <taxon>Pentapetalae</taxon>
        <taxon>rosids</taxon>
        <taxon>fabids</taxon>
        <taxon>Rosales</taxon>
        <taxon>Rosaceae</taxon>
        <taxon>Amygdaloideae</taxon>
        <taxon>Amygdaleae</taxon>
        <taxon>Prunus</taxon>
    </lineage>
</organism>
<accession>A0A6J5XWM6</accession>
<gene>
    <name evidence="1" type="ORF">ORAREDHAP_LOCUS42782</name>
</gene>
<proteinExistence type="predicted"/>
<name>A0A6J5XWM6_PRUAR</name>
<dbReference type="AlphaFoldDB" id="A0A6J5XWM6"/>
<sequence length="114" mass="12310">MLTDHGQVCGQLCRRLAGRMCASGGQIVRADCVHGAGRSCKQLACMMCDGCWQFCVGSYMGSCEEKFQRMCSEKKGMVVAKWHAWDASCGEGNVSGRSGRLSCTFVGIQHGMMA</sequence>
<dbReference type="EMBL" id="CAEKKB010000007">
    <property type="protein sequence ID" value="CAB4316697.1"/>
    <property type="molecule type" value="Genomic_DNA"/>
</dbReference>
<keyword evidence="2" id="KW-1185">Reference proteome</keyword>
<evidence type="ECO:0000313" key="1">
    <source>
        <dbReference type="EMBL" id="CAB4316697.1"/>
    </source>
</evidence>
<protein>
    <submittedName>
        <fullName evidence="1">Uncharacterized protein</fullName>
    </submittedName>
</protein>